<dbReference type="CDD" id="cd07721">
    <property type="entry name" value="yflN-like_MBL-fold"/>
    <property type="match status" value="1"/>
</dbReference>
<dbReference type="OrthoDB" id="197151at2157"/>
<dbReference type="InterPro" id="IPR036866">
    <property type="entry name" value="RibonucZ/Hydroxyglut_hydro"/>
</dbReference>
<protein>
    <submittedName>
        <fullName evidence="4">Glyoxylase, beta-lactamase superfamily II</fullName>
    </submittedName>
</protein>
<dbReference type="PANTHER" id="PTHR42951:SF4">
    <property type="entry name" value="ACYL-COENZYME A THIOESTERASE MBLAC2"/>
    <property type="match status" value="1"/>
</dbReference>
<dbReference type="Pfam" id="PF00753">
    <property type="entry name" value="Lactamase_B"/>
    <property type="match status" value="1"/>
</dbReference>
<comment type="similarity">
    <text evidence="1">Belongs to the oxygen-dependent FAD-linked oxidoreductase family.</text>
</comment>
<dbReference type="InterPro" id="IPR001279">
    <property type="entry name" value="Metallo-B-lactamas"/>
</dbReference>
<dbReference type="Proteomes" id="UP000199451">
    <property type="component" value="Unassembled WGS sequence"/>
</dbReference>
<accession>A0A1G9R1U9</accession>
<evidence type="ECO:0000256" key="2">
    <source>
        <dbReference type="ARBA" id="ARBA00023002"/>
    </source>
</evidence>
<dbReference type="RefSeq" id="WP_089694895.1">
    <property type="nucleotide sequence ID" value="NZ_FNHL01000001.1"/>
</dbReference>
<gene>
    <name evidence="4" type="ORF">SAMN04487949_1135</name>
</gene>
<organism evidence="4 5">
    <name type="scientific">Halogranum gelatinilyticum</name>
    <dbReference type="NCBI Taxonomy" id="660521"/>
    <lineage>
        <taxon>Archaea</taxon>
        <taxon>Methanobacteriati</taxon>
        <taxon>Methanobacteriota</taxon>
        <taxon>Stenosarchaea group</taxon>
        <taxon>Halobacteria</taxon>
        <taxon>Halobacteriales</taxon>
        <taxon>Haloferacaceae</taxon>
    </lineage>
</organism>
<dbReference type="PROSITE" id="PS00862">
    <property type="entry name" value="OX2_COVAL_FAD"/>
    <property type="match status" value="1"/>
</dbReference>
<name>A0A1G9R1U9_9EURY</name>
<dbReference type="InterPro" id="IPR050855">
    <property type="entry name" value="NDM-1-like"/>
</dbReference>
<keyword evidence="5" id="KW-1185">Reference proteome</keyword>
<dbReference type="InterPro" id="IPR006093">
    <property type="entry name" value="Oxy_OxRdtase_FAD_BS"/>
</dbReference>
<reference evidence="5" key="1">
    <citation type="submission" date="2016-10" db="EMBL/GenBank/DDBJ databases">
        <authorList>
            <person name="Varghese N."/>
            <person name="Submissions S."/>
        </authorList>
    </citation>
    <scope>NUCLEOTIDE SEQUENCE [LARGE SCALE GENOMIC DNA]</scope>
    <source>
        <strain evidence="5">CGMCC 1.10119</strain>
    </source>
</reference>
<dbReference type="PANTHER" id="PTHR42951">
    <property type="entry name" value="METALLO-BETA-LACTAMASE DOMAIN-CONTAINING"/>
    <property type="match status" value="1"/>
</dbReference>
<keyword evidence="2" id="KW-0560">Oxidoreductase</keyword>
<evidence type="ECO:0000256" key="1">
    <source>
        <dbReference type="ARBA" id="ARBA00005466"/>
    </source>
</evidence>
<dbReference type="STRING" id="660521.SAMN04487949_1135"/>
<dbReference type="SMART" id="SM00849">
    <property type="entry name" value="Lactamase_B"/>
    <property type="match status" value="1"/>
</dbReference>
<dbReference type="GO" id="GO:0016491">
    <property type="term" value="F:oxidoreductase activity"/>
    <property type="evidence" value="ECO:0007669"/>
    <property type="project" value="UniProtKB-KW"/>
</dbReference>
<evidence type="ECO:0000259" key="3">
    <source>
        <dbReference type="SMART" id="SM00849"/>
    </source>
</evidence>
<evidence type="ECO:0000313" key="4">
    <source>
        <dbReference type="EMBL" id="SDM17218.1"/>
    </source>
</evidence>
<proteinExistence type="inferred from homology"/>
<dbReference type="Gene3D" id="3.60.15.10">
    <property type="entry name" value="Ribonuclease Z/Hydroxyacylglutathione hydrolase-like"/>
    <property type="match status" value="1"/>
</dbReference>
<feature type="domain" description="Metallo-beta-lactamase" evidence="3">
    <location>
        <begin position="15"/>
        <end position="204"/>
    </location>
</feature>
<evidence type="ECO:0000313" key="5">
    <source>
        <dbReference type="Proteomes" id="UP000199451"/>
    </source>
</evidence>
<sequence length="223" mass="24715">MGLPPNHVWRLRLRGVNAYLVADDGLTLVDAGTPWDADKIRTRVHEAGYEIDDIDRVLLTHYDLDHVGTLSKLGLSPDVDCYLASPDAEYLRRTRSPPLANHKGLFQRATEFLLTPPDFEILPVEDGQEIGPFVAHRTPGHTPGHTAFVHEEYEAAFVGDLVRTIDGELHPSPWLLSYSLGEVKASVRTLANRIPETEVLAVGHGHPVRTKGGMALRQLADRL</sequence>
<dbReference type="AlphaFoldDB" id="A0A1G9R1U9"/>
<dbReference type="EMBL" id="FNHL01000001">
    <property type="protein sequence ID" value="SDM17218.1"/>
    <property type="molecule type" value="Genomic_DNA"/>
</dbReference>
<dbReference type="SUPFAM" id="SSF56281">
    <property type="entry name" value="Metallo-hydrolase/oxidoreductase"/>
    <property type="match status" value="1"/>
</dbReference>